<gene>
    <name evidence="1" type="ORF">J2Z48_003146</name>
</gene>
<dbReference type="EMBL" id="JAUSUV010000022">
    <property type="protein sequence ID" value="MDQ0418941.1"/>
    <property type="molecule type" value="Genomic_DNA"/>
</dbReference>
<evidence type="ECO:0000313" key="1">
    <source>
        <dbReference type="EMBL" id="MDQ0418941.1"/>
    </source>
</evidence>
<dbReference type="AlphaFoldDB" id="A0AAJ1TN62"/>
<sequence length="162" mass="18620">MKKWKNVSLDISYSQVNVFNTDVQDPFNDWTDTHVKQGFSWREGSVSFGALSDWECEISVKLEEDIYENENAIRSIIVPFYVEDNGITVASILSEEYIFDIPKGSYELLFHAIPLESGEDGLYPVRYELTFVRCATPKPRILKYDDELSPPQEFCMEANAAI</sequence>
<dbReference type="RefSeq" id="WP_307254955.1">
    <property type="nucleotide sequence ID" value="NZ_JAUSUV010000022.1"/>
</dbReference>
<dbReference type="InterPro" id="IPR020354">
    <property type="entry name" value="Competence_nuclease_inhibitor"/>
</dbReference>
<reference evidence="1 2" key="1">
    <citation type="submission" date="2023-07" db="EMBL/GenBank/DDBJ databases">
        <title>Genomic Encyclopedia of Type Strains, Phase IV (KMG-IV): sequencing the most valuable type-strain genomes for metagenomic binning, comparative biology and taxonomic classification.</title>
        <authorList>
            <person name="Goeker M."/>
        </authorList>
    </citation>
    <scope>NUCLEOTIDE SEQUENCE [LARGE SCALE GENOMIC DNA]</scope>
    <source>
        <strain evidence="1 2">DSM 46876</strain>
    </source>
</reference>
<keyword evidence="2" id="KW-1185">Reference proteome</keyword>
<evidence type="ECO:0008006" key="3">
    <source>
        <dbReference type="Google" id="ProtNLM"/>
    </source>
</evidence>
<accession>A0AAJ1TN62</accession>
<organism evidence="1 2">
    <name type="scientific">Croceifilum oryzae</name>
    <dbReference type="NCBI Taxonomy" id="1553429"/>
    <lineage>
        <taxon>Bacteria</taxon>
        <taxon>Bacillati</taxon>
        <taxon>Bacillota</taxon>
        <taxon>Bacilli</taxon>
        <taxon>Bacillales</taxon>
        <taxon>Thermoactinomycetaceae</taxon>
        <taxon>Croceifilum</taxon>
    </lineage>
</organism>
<dbReference type="InterPro" id="IPR038691">
    <property type="entry name" value="ComJ_sf"/>
</dbReference>
<comment type="caution">
    <text evidence="1">The sequence shown here is derived from an EMBL/GenBank/DDBJ whole genome shotgun (WGS) entry which is preliminary data.</text>
</comment>
<evidence type="ECO:0000313" key="2">
    <source>
        <dbReference type="Proteomes" id="UP001238450"/>
    </source>
</evidence>
<dbReference type="Gene3D" id="2.60.34.30">
    <property type="entry name" value="Competence, DNA-entry nuclease inhibitor, ComJ"/>
    <property type="match status" value="1"/>
</dbReference>
<proteinExistence type="predicted"/>
<dbReference type="Proteomes" id="UP001238450">
    <property type="component" value="Unassembled WGS sequence"/>
</dbReference>
<protein>
    <recommendedName>
        <fullName evidence="3">Competence protein J (ComJ)</fullName>
    </recommendedName>
</protein>
<name>A0AAJ1TN62_9BACL</name>
<dbReference type="Pfam" id="PF11033">
    <property type="entry name" value="ComJ"/>
    <property type="match status" value="1"/>
</dbReference>